<dbReference type="Gene3D" id="3.10.350.10">
    <property type="entry name" value="LysM domain"/>
    <property type="match status" value="1"/>
</dbReference>
<dbReference type="CDD" id="cd00118">
    <property type="entry name" value="LysM"/>
    <property type="match status" value="1"/>
</dbReference>
<dbReference type="InterPro" id="IPR018392">
    <property type="entry name" value="LysM"/>
</dbReference>
<keyword evidence="4" id="KW-1185">Reference proteome</keyword>
<proteinExistence type="predicted"/>
<evidence type="ECO:0000256" key="1">
    <source>
        <dbReference type="SAM" id="MobiDB-lite"/>
    </source>
</evidence>
<dbReference type="InterPro" id="IPR036779">
    <property type="entry name" value="LysM_dom_sf"/>
</dbReference>
<name>A0A443PPM3_9MAGN</name>
<feature type="region of interest" description="Disordered" evidence="1">
    <location>
        <begin position="285"/>
        <end position="305"/>
    </location>
</feature>
<sequence>MYFHGFPGKTQPSSLCLPGSFSGFQYFSFRAEVRKLQNPNKSIVFSFFFMAAKFNQKQALPFLETRVLRSTSSIPNTSHCFCSNSSRNENRALTKRFRRGLTERWDFTQARELLKSRRRYSPKLFLIHVVKEGETLTSISRLYGVSIQSIVAVNASIVDVDFVLEGQRLNIPFRAEETKMDPGWKIQLDSRSSHEKCQSPLNSLAAPESCKLSRFLSSHHLQNAKPTGYFLVLVPLIAFCIRCIIGTIQHRVAKDLKHQAANKPKAHNQGSRSIRWKSVLSDSRDSDAADTESSQDSVNPPEDVTVPFEDISHAYTKLEPAYLKFLSECGMSKWGYWRGGSLE</sequence>
<dbReference type="SUPFAM" id="SSF54106">
    <property type="entry name" value="LysM domain"/>
    <property type="match status" value="1"/>
</dbReference>
<protein>
    <submittedName>
        <fullName evidence="3">DNA-directed RNA polymerase subunit beta</fullName>
    </submittedName>
</protein>
<comment type="caution">
    <text evidence="3">The sequence shown here is derived from an EMBL/GenBank/DDBJ whole genome shotgun (WGS) entry which is preliminary data.</text>
</comment>
<dbReference type="SMART" id="SM00257">
    <property type="entry name" value="LysM"/>
    <property type="match status" value="1"/>
</dbReference>
<evidence type="ECO:0000313" key="3">
    <source>
        <dbReference type="EMBL" id="RWR92682.1"/>
    </source>
</evidence>
<dbReference type="GO" id="GO:0000428">
    <property type="term" value="C:DNA-directed RNA polymerase complex"/>
    <property type="evidence" value="ECO:0007669"/>
    <property type="project" value="UniProtKB-KW"/>
</dbReference>
<gene>
    <name evidence="3" type="ORF">CKAN_02190100</name>
</gene>
<dbReference type="AlphaFoldDB" id="A0A443PPM3"/>
<dbReference type="PANTHER" id="PTHR33734">
    <property type="entry name" value="LYSM DOMAIN-CONTAINING GPI-ANCHORED PROTEIN 2"/>
    <property type="match status" value="1"/>
</dbReference>
<dbReference type="EMBL" id="QPKB01000009">
    <property type="protein sequence ID" value="RWR92682.1"/>
    <property type="molecule type" value="Genomic_DNA"/>
</dbReference>
<accession>A0A443PPM3</accession>
<evidence type="ECO:0000313" key="4">
    <source>
        <dbReference type="Proteomes" id="UP000283530"/>
    </source>
</evidence>
<organism evidence="3 4">
    <name type="scientific">Cinnamomum micranthum f. kanehirae</name>
    <dbReference type="NCBI Taxonomy" id="337451"/>
    <lineage>
        <taxon>Eukaryota</taxon>
        <taxon>Viridiplantae</taxon>
        <taxon>Streptophyta</taxon>
        <taxon>Embryophyta</taxon>
        <taxon>Tracheophyta</taxon>
        <taxon>Spermatophyta</taxon>
        <taxon>Magnoliopsida</taxon>
        <taxon>Magnoliidae</taxon>
        <taxon>Laurales</taxon>
        <taxon>Lauraceae</taxon>
        <taxon>Cinnamomum</taxon>
    </lineage>
</organism>
<dbReference type="OrthoDB" id="2107166at2759"/>
<evidence type="ECO:0000259" key="2">
    <source>
        <dbReference type="PROSITE" id="PS51782"/>
    </source>
</evidence>
<dbReference type="Proteomes" id="UP000283530">
    <property type="component" value="Unassembled WGS sequence"/>
</dbReference>
<dbReference type="Pfam" id="PF01476">
    <property type="entry name" value="LysM"/>
    <property type="match status" value="1"/>
</dbReference>
<feature type="domain" description="LysM" evidence="2">
    <location>
        <begin position="126"/>
        <end position="171"/>
    </location>
</feature>
<keyword evidence="3" id="KW-0240">DNA-directed RNA polymerase</keyword>
<dbReference type="PANTHER" id="PTHR33734:SF22">
    <property type="entry name" value="MEMBRANE-BOUND LYTIC MUREIN TRANSGLYCOSYLASE D"/>
    <property type="match status" value="1"/>
</dbReference>
<reference evidence="3 4" key="1">
    <citation type="journal article" date="2019" name="Nat. Plants">
        <title>Stout camphor tree genome fills gaps in understanding of flowering plant genome evolution.</title>
        <authorList>
            <person name="Chaw S.M."/>
            <person name="Liu Y.C."/>
            <person name="Wu Y.W."/>
            <person name="Wang H.Y."/>
            <person name="Lin C.I."/>
            <person name="Wu C.S."/>
            <person name="Ke H.M."/>
            <person name="Chang L.Y."/>
            <person name="Hsu C.Y."/>
            <person name="Yang H.T."/>
            <person name="Sudianto E."/>
            <person name="Hsu M.H."/>
            <person name="Wu K.P."/>
            <person name="Wang L.N."/>
            <person name="Leebens-Mack J.H."/>
            <person name="Tsai I.J."/>
        </authorList>
    </citation>
    <scope>NUCLEOTIDE SEQUENCE [LARGE SCALE GENOMIC DNA]</scope>
    <source>
        <strain evidence="4">cv. Chaw 1501</strain>
        <tissue evidence="3">Young leaves</tissue>
    </source>
</reference>
<dbReference type="PROSITE" id="PS51782">
    <property type="entry name" value="LYSM"/>
    <property type="match status" value="1"/>
</dbReference>
<keyword evidence="3" id="KW-0804">Transcription</keyword>